<keyword evidence="1" id="KW-0805">Transcription regulation</keyword>
<gene>
    <name evidence="7" type="ORF">Adastra050</name>
</gene>
<dbReference type="Pfam" id="PF04545">
    <property type="entry name" value="Sigma70_r4"/>
    <property type="match status" value="1"/>
</dbReference>
<reference evidence="7" key="1">
    <citation type="submission" date="2024-05" db="EMBL/GenBank/DDBJ databases">
        <authorList>
            <person name="Herbig A.F."/>
            <person name="Pendergrass E.L."/>
        </authorList>
    </citation>
    <scope>NUCLEOTIDE SEQUENCE</scope>
</reference>
<keyword evidence="2" id="KW-0731">Sigma factor</keyword>
<keyword evidence="3" id="KW-0238">DNA-binding</keyword>
<protein>
    <submittedName>
        <fullName evidence="7">RNA polymerase sigma factor</fullName>
    </submittedName>
</protein>
<name>A0AAU8BB61_9CAUD</name>
<dbReference type="NCBIfam" id="TIGR02937">
    <property type="entry name" value="sigma70-ECF"/>
    <property type="match status" value="1"/>
</dbReference>
<dbReference type="Pfam" id="PF04542">
    <property type="entry name" value="Sigma70_r2"/>
    <property type="match status" value="1"/>
</dbReference>
<dbReference type="InterPro" id="IPR007627">
    <property type="entry name" value="RNA_pol_sigma70_r2"/>
</dbReference>
<dbReference type="PANTHER" id="PTHR30385:SF7">
    <property type="entry name" value="RNA POLYMERASE SIGMA FACTOR FLIA"/>
    <property type="match status" value="1"/>
</dbReference>
<evidence type="ECO:0000256" key="2">
    <source>
        <dbReference type="ARBA" id="ARBA00023082"/>
    </source>
</evidence>
<keyword evidence="4" id="KW-0804">Transcription</keyword>
<evidence type="ECO:0000256" key="1">
    <source>
        <dbReference type="ARBA" id="ARBA00023015"/>
    </source>
</evidence>
<accession>A0AAU8BB61</accession>
<sequence>MGLRKKKVGFYLEDLEIEYDKNFNNEEHFWQIEKTENEREKETIRELIFKNNVPFAKHCMNRCVRGIQATCEYTRTTYDEFCSIGFTGLWKAIQTFDVTKNIKFSTFAGTVIRNDYNMFLRSVKRSYSVQVSSLDAPLHVDDDGSELTGLDLLADQVDLISIFDDLDTLDSILRHVMKTCKDRDMNILYHHLEGLNQKEIAEKYGITQSYASRIVNKVQDKLKSRKDYVEGMTS</sequence>
<organism evidence="7">
    <name type="scientific">Bacillus phage Adastra</name>
    <dbReference type="NCBI Taxonomy" id="3143958"/>
    <lineage>
        <taxon>Viruses</taxon>
        <taxon>Duplodnaviria</taxon>
        <taxon>Heunggongvirae</taxon>
        <taxon>Uroviricota</taxon>
        <taxon>Caudoviricetes</taxon>
        <taxon>Herelleviridae</taxon>
        <taxon>Spounavirinae</taxon>
        <taxon>Okubovirus</taxon>
    </lineage>
</organism>
<dbReference type="EMBL" id="PP819608">
    <property type="protein sequence ID" value="XCD09598.1"/>
    <property type="molecule type" value="Genomic_DNA"/>
</dbReference>
<feature type="domain" description="RNA polymerase sigma-70 region 4" evidence="6">
    <location>
        <begin position="167"/>
        <end position="223"/>
    </location>
</feature>
<dbReference type="InterPro" id="IPR014284">
    <property type="entry name" value="RNA_pol_sigma-70_dom"/>
</dbReference>
<dbReference type="SUPFAM" id="SSF88659">
    <property type="entry name" value="Sigma3 and sigma4 domains of RNA polymerase sigma factors"/>
    <property type="match status" value="1"/>
</dbReference>
<dbReference type="Gene3D" id="1.10.10.60">
    <property type="entry name" value="Homeodomain-like"/>
    <property type="match status" value="1"/>
</dbReference>
<dbReference type="InterPro" id="IPR013325">
    <property type="entry name" value="RNA_pol_sigma_r2"/>
</dbReference>
<feature type="domain" description="RNA polymerase sigma-70 region 2" evidence="5">
    <location>
        <begin position="77"/>
        <end position="125"/>
    </location>
</feature>
<dbReference type="Gene3D" id="1.10.1740.10">
    <property type="match status" value="1"/>
</dbReference>
<dbReference type="InterPro" id="IPR013324">
    <property type="entry name" value="RNA_pol_sigma_r3/r4-like"/>
</dbReference>
<proteinExistence type="predicted"/>
<evidence type="ECO:0000256" key="3">
    <source>
        <dbReference type="ARBA" id="ARBA00023125"/>
    </source>
</evidence>
<dbReference type="GO" id="GO:0006352">
    <property type="term" value="P:DNA-templated transcription initiation"/>
    <property type="evidence" value="ECO:0007669"/>
    <property type="project" value="InterPro"/>
</dbReference>
<evidence type="ECO:0000256" key="4">
    <source>
        <dbReference type="ARBA" id="ARBA00023163"/>
    </source>
</evidence>
<dbReference type="GO" id="GO:0016987">
    <property type="term" value="F:sigma factor activity"/>
    <property type="evidence" value="ECO:0007669"/>
    <property type="project" value="UniProtKB-KW"/>
</dbReference>
<evidence type="ECO:0000259" key="6">
    <source>
        <dbReference type="Pfam" id="PF04545"/>
    </source>
</evidence>
<evidence type="ECO:0000313" key="7">
    <source>
        <dbReference type="EMBL" id="XCD09598.1"/>
    </source>
</evidence>
<dbReference type="GO" id="GO:0003677">
    <property type="term" value="F:DNA binding"/>
    <property type="evidence" value="ECO:0007669"/>
    <property type="project" value="UniProtKB-KW"/>
</dbReference>
<evidence type="ECO:0000259" key="5">
    <source>
        <dbReference type="Pfam" id="PF04542"/>
    </source>
</evidence>
<dbReference type="PANTHER" id="PTHR30385">
    <property type="entry name" value="SIGMA FACTOR F FLAGELLAR"/>
    <property type="match status" value="1"/>
</dbReference>
<dbReference type="InterPro" id="IPR007630">
    <property type="entry name" value="RNA_pol_sigma70_r4"/>
</dbReference>
<dbReference type="SUPFAM" id="SSF88946">
    <property type="entry name" value="Sigma2 domain of RNA polymerase sigma factors"/>
    <property type="match status" value="1"/>
</dbReference>